<organism evidence="5 6">
    <name type="scientific">Nocardioides ginsengisegetis</name>
    <dbReference type="NCBI Taxonomy" id="661491"/>
    <lineage>
        <taxon>Bacteria</taxon>
        <taxon>Bacillati</taxon>
        <taxon>Actinomycetota</taxon>
        <taxon>Actinomycetes</taxon>
        <taxon>Propionibacteriales</taxon>
        <taxon>Nocardioidaceae</taxon>
        <taxon>Nocardioides</taxon>
    </lineage>
</organism>
<evidence type="ECO:0000256" key="2">
    <source>
        <dbReference type="ARBA" id="ARBA00022598"/>
    </source>
</evidence>
<dbReference type="GO" id="GO:0031956">
    <property type="term" value="F:medium-chain fatty acid-CoA ligase activity"/>
    <property type="evidence" value="ECO:0007669"/>
    <property type="project" value="TreeGrafter"/>
</dbReference>
<name>A0A7W3J227_9ACTN</name>
<dbReference type="EC" id="6.2.1.3" evidence="5"/>
<dbReference type="EMBL" id="JACGXA010000001">
    <property type="protein sequence ID" value="MBA8804857.1"/>
    <property type="molecule type" value="Genomic_DNA"/>
</dbReference>
<evidence type="ECO:0000256" key="1">
    <source>
        <dbReference type="ARBA" id="ARBA00006432"/>
    </source>
</evidence>
<evidence type="ECO:0000313" key="5">
    <source>
        <dbReference type="EMBL" id="MBA8804857.1"/>
    </source>
</evidence>
<evidence type="ECO:0000259" key="3">
    <source>
        <dbReference type="Pfam" id="PF00501"/>
    </source>
</evidence>
<dbReference type="Pfam" id="PF13193">
    <property type="entry name" value="AMP-binding_C"/>
    <property type="match status" value="1"/>
</dbReference>
<feature type="domain" description="AMP-binding enzyme C-terminal" evidence="4">
    <location>
        <begin position="412"/>
        <end position="487"/>
    </location>
</feature>
<dbReference type="InterPro" id="IPR025110">
    <property type="entry name" value="AMP-bd_C"/>
</dbReference>
<evidence type="ECO:0000259" key="4">
    <source>
        <dbReference type="Pfam" id="PF13193"/>
    </source>
</evidence>
<dbReference type="Proteomes" id="UP000580910">
    <property type="component" value="Unassembled WGS sequence"/>
</dbReference>
<protein>
    <submittedName>
        <fullName evidence="5">Long-chain acyl-CoA synthetase</fullName>
        <ecNumber evidence="5">6.2.1.3</ecNumber>
    </submittedName>
</protein>
<dbReference type="Gene3D" id="3.30.300.30">
    <property type="match status" value="1"/>
</dbReference>
<dbReference type="InterPro" id="IPR020845">
    <property type="entry name" value="AMP-binding_CS"/>
</dbReference>
<sequence length="509" mass="54072">MSNAVQNVWKHADSTPHAIALRVGKDEWSYAETRACIMRAATFLRARGARKGGRVLIVLPTSPEFVWTYYGALSLGAVAVTVNTMSAPREIEYFIRDAECDIAVGYEGSETALLPAVAATGRPCSILSPGAFSTAEVGERSSTGSYTDLPGDEPAVLLYTSGTTGSPKGAVLTHDNLLACAKSQSEVQAIGPDDRMGTALPLFHVFGQASVMSSVHHVGASLSLLRPFSGAGMIEMAAAHELTAMAGVPTMWNEMLHAETDVTAEQLGALRLCVSGGATLPLAVAAAFRERFGAQVMDGYGLSETTGTASGRRQGAPPKEGSVGSAMPGCTIAIFGPDHQPVADGVVGEVAIDGPVVMREYWNRPDATADVRAGSWFLTGDLGRMDADGDLWIVGRTKDLIIRGGYNVYPREVEEVLYSHPDVLEAAVIGVPDERLGEEIAAVVVTQPGRHVDLAALRAWLEERLSTYKVPRIYHLCDELPKGSTGKILKRALDPDAVIKDGVRVTQSR</sequence>
<dbReference type="FunFam" id="3.30.300.30:FF:000008">
    <property type="entry name" value="2,3-dihydroxybenzoate-AMP ligase"/>
    <property type="match status" value="1"/>
</dbReference>
<gene>
    <name evidence="5" type="ORF">FB382_003148</name>
</gene>
<dbReference type="PANTHER" id="PTHR43201">
    <property type="entry name" value="ACYL-COA SYNTHETASE"/>
    <property type="match status" value="1"/>
</dbReference>
<comment type="caution">
    <text evidence="5">The sequence shown here is derived from an EMBL/GenBank/DDBJ whole genome shotgun (WGS) entry which is preliminary data.</text>
</comment>
<keyword evidence="2 5" id="KW-0436">Ligase</keyword>
<dbReference type="PANTHER" id="PTHR43201:SF5">
    <property type="entry name" value="MEDIUM-CHAIN ACYL-COA LIGASE ACSF2, MITOCHONDRIAL"/>
    <property type="match status" value="1"/>
</dbReference>
<dbReference type="InterPro" id="IPR042099">
    <property type="entry name" value="ANL_N_sf"/>
</dbReference>
<dbReference type="AlphaFoldDB" id="A0A7W3J227"/>
<dbReference type="PROSITE" id="PS00455">
    <property type="entry name" value="AMP_BINDING"/>
    <property type="match status" value="1"/>
</dbReference>
<keyword evidence="6" id="KW-1185">Reference proteome</keyword>
<accession>A0A7W3J227</accession>
<evidence type="ECO:0000313" key="6">
    <source>
        <dbReference type="Proteomes" id="UP000580910"/>
    </source>
</evidence>
<comment type="similarity">
    <text evidence="1">Belongs to the ATP-dependent AMP-binding enzyme family.</text>
</comment>
<dbReference type="GO" id="GO:0004467">
    <property type="term" value="F:long-chain fatty acid-CoA ligase activity"/>
    <property type="evidence" value="ECO:0007669"/>
    <property type="project" value="UniProtKB-EC"/>
</dbReference>
<reference evidence="5 6" key="1">
    <citation type="submission" date="2020-07" db="EMBL/GenBank/DDBJ databases">
        <title>Sequencing the genomes of 1000 actinobacteria strains.</title>
        <authorList>
            <person name="Klenk H.-P."/>
        </authorList>
    </citation>
    <scope>NUCLEOTIDE SEQUENCE [LARGE SCALE GENOMIC DNA]</scope>
    <source>
        <strain evidence="5 6">DSM 21349</strain>
    </source>
</reference>
<dbReference type="InterPro" id="IPR045851">
    <property type="entry name" value="AMP-bd_C_sf"/>
</dbReference>
<dbReference type="Gene3D" id="3.40.50.12780">
    <property type="entry name" value="N-terminal domain of ligase-like"/>
    <property type="match status" value="1"/>
</dbReference>
<proteinExistence type="inferred from homology"/>
<dbReference type="InterPro" id="IPR000873">
    <property type="entry name" value="AMP-dep_synth/lig_dom"/>
</dbReference>
<dbReference type="Pfam" id="PF00501">
    <property type="entry name" value="AMP-binding"/>
    <property type="match status" value="1"/>
</dbReference>
<dbReference type="RefSeq" id="WP_182540691.1">
    <property type="nucleotide sequence ID" value="NZ_JACGXA010000001.1"/>
</dbReference>
<dbReference type="SUPFAM" id="SSF56801">
    <property type="entry name" value="Acetyl-CoA synthetase-like"/>
    <property type="match status" value="1"/>
</dbReference>
<feature type="domain" description="AMP-dependent synthetase/ligase" evidence="3">
    <location>
        <begin position="9"/>
        <end position="362"/>
    </location>
</feature>